<evidence type="ECO:0000256" key="5">
    <source>
        <dbReference type="ARBA" id="ARBA00023136"/>
    </source>
</evidence>
<dbReference type="STRING" id="52838.A0A4S8IEA0"/>
<feature type="transmembrane region" description="Helical" evidence="6">
    <location>
        <begin position="390"/>
        <end position="408"/>
    </location>
</feature>
<dbReference type="GO" id="GO:0022857">
    <property type="term" value="F:transmembrane transporter activity"/>
    <property type="evidence" value="ECO:0007669"/>
    <property type="project" value="InterPro"/>
</dbReference>
<dbReference type="Gene3D" id="1.20.1250.20">
    <property type="entry name" value="MFS general substrate transporter like domains"/>
    <property type="match status" value="1"/>
</dbReference>
<comment type="similarity">
    <text evidence="2">Belongs to the major facilitator superfamily. Proton-dependent oligopeptide transporter (POT/PTR) (TC 2.A.17) family.</text>
</comment>
<evidence type="ECO:0008006" key="9">
    <source>
        <dbReference type="Google" id="ProtNLM"/>
    </source>
</evidence>
<dbReference type="InterPro" id="IPR036259">
    <property type="entry name" value="MFS_trans_sf"/>
</dbReference>
<feature type="transmembrane region" description="Helical" evidence="6">
    <location>
        <begin position="91"/>
        <end position="114"/>
    </location>
</feature>
<sequence length="609" mass="66247">MKAPVEEEEAPMQLKGKGGLKTLPCIMANEILEKVASFGLHANMIVYLTKTYHMSPAAGAIVLFIWGAASNFTPIFGAFVSDSCLGRFRVIAIGCFVSLIGMALLWLTAVVPGAQPPACGHANDDCASPTSSQLALLFAAFAVMSVGSGGVRPCTLAFGADQLDQKGAPQNERTLQTFFNWYYASVGISIIVAVTVIVYVQDHKGWAVGFGVPVVLMAISAALFLLGSPFYIKFKANKSILAGLAQVIVVSLKNRHIVLPPDTTQVRFHMKGGSKLTVPTKKLRYQVHHQTLMITRSTHACIIRWNFCRFLNKACVIRNQEKDLNPDGTASNAWNLCTVEQVEVLKSVVRVLPIWSSGIMVAVVISQYSFPVLQAGTMDRHIGSKFQIPAGSFVVFSIITLTLWVAIYDRLVVSPLSKITGRPRGFSLRQRMGIGQVLSCMATAAAAVTEGARRRRAIEQGLADDPQGMVNMSAMWLVPQNCLTGLAEALNLIGQLEFYYSEFPRSMASVAVSLLTLGLGFGNLVSSVITALVNKISGADGGASWLDRNINKGHLDYYYWILTLLGILNIFYFVACSLVYGEEGQDKIWDDDSRTKHDLHSARELPVAV</sequence>
<evidence type="ECO:0000313" key="8">
    <source>
        <dbReference type="Proteomes" id="UP000317650"/>
    </source>
</evidence>
<feature type="transmembrane region" description="Helical" evidence="6">
    <location>
        <begin position="557"/>
        <end position="580"/>
    </location>
</feature>
<feature type="transmembrane region" description="Helical" evidence="6">
    <location>
        <begin position="510"/>
        <end position="537"/>
    </location>
</feature>
<name>A0A4S8IEA0_MUSBA</name>
<feature type="transmembrane region" description="Helical" evidence="6">
    <location>
        <begin position="181"/>
        <end position="200"/>
    </location>
</feature>
<keyword evidence="8" id="KW-1185">Reference proteome</keyword>
<protein>
    <recommendedName>
        <fullName evidence="9">Major facilitator superfamily (MFS) profile domain-containing protein</fullName>
    </recommendedName>
</protein>
<evidence type="ECO:0000256" key="3">
    <source>
        <dbReference type="ARBA" id="ARBA00022692"/>
    </source>
</evidence>
<dbReference type="GO" id="GO:0016020">
    <property type="term" value="C:membrane"/>
    <property type="evidence" value="ECO:0007669"/>
    <property type="project" value="UniProtKB-SubCell"/>
</dbReference>
<gene>
    <name evidence="7" type="ORF">C4D60_Mb09t05640</name>
</gene>
<dbReference type="SUPFAM" id="SSF103473">
    <property type="entry name" value="MFS general substrate transporter"/>
    <property type="match status" value="1"/>
</dbReference>
<feature type="transmembrane region" description="Helical" evidence="6">
    <location>
        <begin position="351"/>
        <end position="370"/>
    </location>
</feature>
<comment type="caution">
    <text evidence="7">The sequence shown here is derived from an EMBL/GenBank/DDBJ whole genome shotgun (WGS) entry which is preliminary data.</text>
</comment>
<dbReference type="EMBL" id="PYDT01000010">
    <property type="protein sequence ID" value="THU46503.1"/>
    <property type="molecule type" value="Genomic_DNA"/>
</dbReference>
<reference evidence="7 8" key="1">
    <citation type="journal article" date="2019" name="Nat. Plants">
        <title>Genome sequencing of Musa balbisiana reveals subgenome evolution and function divergence in polyploid bananas.</title>
        <authorList>
            <person name="Yao X."/>
        </authorList>
    </citation>
    <scope>NUCLEOTIDE SEQUENCE [LARGE SCALE GENOMIC DNA]</scope>
    <source>
        <strain evidence="8">cv. DH-PKW</strain>
        <tissue evidence="7">Leaves</tissue>
    </source>
</reference>
<proteinExistence type="inferred from homology"/>
<organism evidence="7 8">
    <name type="scientific">Musa balbisiana</name>
    <name type="common">Banana</name>
    <dbReference type="NCBI Taxonomy" id="52838"/>
    <lineage>
        <taxon>Eukaryota</taxon>
        <taxon>Viridiplantae</taxon>
        <taxon>Streptophyta</taxon>
        <taxon>Embryophyta</taxon>
        <taxon>Tracheophyta</taxon>
        <taxon>Spermatophyta</taxon>
        <taxon>Magnoliopsida</taxon>
        <taxon>Liliopsida</taxon>
        <taxon>Zingiberales</taxon>
        <taxon>Musaceae</taxon>
        <taxon>Musa</taxon>
    </lineage>
</organism>
<dbReference type="Proteomes" id="UP000317650">
    <property type="component" value="Chromosome 9"/>
</dbReference>
<evidence type="ECO:0000256" key="1">
    <source>
        <dbReference type="ARBA" id="ARBA00004141"/>
    </source>
</evidence>
<keyword evidence="3 6" id="KW-0812">Transmembrane</keyword>
<evidence type="ECO:0000313" key="7">
    <source>
        <dbReference type="EMBL" id="THU46503.1"/>
    </source>
</evidence>
<feature type="transmembrane region" description="Helical" evidence="6">
    <location>
        <begin position="57"/>
        <end position="79"/>
    </location>
</feature>
<feature type="transmembrane region" description="Helical" evidence="6">
    <location>
        <begin position="206"/>
        <end position="232"/>
    </location>
</feature>
<evidence type="ECO:0000256" key="4">
    <source>
        <dbReference type="ARBA" id="ARBA00022989"/>
    </source>
</evidence>
<dbReference type="CDD" id="cd17416">
    <property type="entry name" value="MFS_NPF1_2"/>
    <property type="match status" value="1"/>
</dbReference>
<dbReference type="AlphaFoldDB" id="A0A4S8IEA0"/>
<keyword evidence="4 6" id="KW-1133">Transmembrane helix</keyword>
<evidence type="ECO:0000256" key="2">
    <source>
        <dbReference type="ARBA" id="ARBA00005982"/>
    </source>
</evidence>
<comment type="subcellular location">
    <subcellularLocation>
        <location evidence="1">Membrane</location>
        <topology evidence="1">Multi-pass membrane protein</topology>
    </subcellularLocation>
</comment>
<dbReference type="Pfam" id="PF00854">
    <property type="entry name" value="PTR2"/>
    <property type="match status" value="1"/>
</dbReference>
<dbReference type="PANTHER" id="PTHR11654">
    <property type="entry name" value="OLIGOPEPTIDE TRANSPORTER-RELATED"/>
    <property type="match status" value="1"/>
</dbReference>
<dbReference type="InterPro" id="IPR000109">
    <property type="entry name" value="POT_fam"/>
</dbReference>
<accession>A0A4S8IEA0</accession>
<keyword evidence="5 6" id="KW-0472">Membrane</keyword>
<feature type="transmembrane region" description="Helical" evidence="6">
    <location>
        <begin position="134"/>
        <end position="160"/>
    </location>
</feature>
<evidence type="ECO:0000256" key="6">
    <source>
        <dbReference type="SAM" id="Phobius"/>
    </source>
</evidence>